<dbReference type="PANTHER" id="PTHR34979:SF1">
    <property type="entry name" value="INNER MEMBRANE PROTEIN YGAZ"/>
    <property type="match status" value="1"/>
</dbReference>
<feature type="transmembrane region" description="Helical" evidence="8">
    <location>
        <begin position="128"/>
        <end position="148"/>
    </location>
</feature>
<feature type="transmembrane region" description="Helical" evidence="8">
    <location>
        <begin position="21"/>
        <end position="41"/>
    </location>
</feature>
<keyword evidence="7 8" id="KW-0472">Membrane</keyword>
<feature type="transmembrane region" description="Helical" evidence="8">
    <location>
        <begin position="209"/>
        <end position="229"/>
    </location>
</feature>
<evidence type="ECO:0000256" key="7">
    <source>
        <dbReference type="ARBA" id="ARBA00023136"/>
    </source>
</evidence>
<gene>
    <name evidence="9" type="ORF">SAMN04487771_104315</name>
</gene>
<dbReference type="InterPro" id="IPR011606">
    <property type="entry name" value="Brnchd-chn_aa_trnsp_permease"/>
</dbReference>
<dbReference type="eggNOG" id="COG1296">
    <property type="taxonomic scope" value="Bacteria"/>
</dbReference>
<evidence type="ECO:0000313" key="10">
    <source>
        <dbReference type="Proteomes" id="UP000199820"/>
    </source>
</evidence>
<dbReference type="GO" id="GO:1903785">
    <property type="term" value="P:L-valine transmembrane transport"/>
    <property type="evidence" value="ECO:0007669"/>
    <property type="project" value="TreeGrafter"/>
</dbReference>
<name>A0A1I0H4C5_9FIRM</name>
<organism evidence="9 10">
    <name type="scientific">[Clostridium] aminophilum</name>
    <dbReference type="NCBI Taxonomy" id="1526"/>
    <lineage>
        <taxon>Bacteria</taxon>
        <taxon>Bacillati</taxon>
        <taxon>Bacillota</taxon>
        <taxon>Clostridia</taxon>
        <taxon>Lachnospirales</taxon>
        <taxon>Lachnospiraceae</taxon>
    </lineage>
</organism>
<keyword evidence="3" id="KW-0813">Transport</keyword>
<evidence type="ECO:0000256" key="3">
    <source>
        <dbReference type="ARBA" id="ARBA00022448"/>
    </source>
</evidence>
<dbReference type="STRING" id="1526.SAMN02910262_02336"/>
<accession>A0A1I0H4C5</accession>
<evidence type="ECO:0000256" key="4">
    <source>
        <dbReference type="ARBA" id="ARBA00022475"/>
    </source>
</evidence>
<reference evidence="10" key="1">
    <citation type="submission" date="2016-10" db="EMBL/GenBank/DDBJ databases">
        <authorList>
            <person name="Varghese N."/>
            <person name="Submissions S."/>
        </authorList>
    </citation>
    <scope>NUCLEOTIDE SEQUENCE [LARGE SCALE GENOMIC DNA]</scope>
    <source>
        <strain evidence="10">KH1P1</strain>
    </source>
</reference>
<comment type="similarity">
    <text evidence="2">Belongs to the AzlC family.</text>
</comment>
<dbReference type="RefSeq" id="WP_074650091.1">
    <property type="nucleotide sequence ID" value="NZ_FOIL01000043.1"/>
</dbReference>
<keyword evidence="10" id="KW-1185">Reference proteome</keyword>
<comment type="subcellular location">
    <subcellularLocation>
        <location evidence="1">Cell membrane</location>
        <topology evidence="1">Multi-pass membrane protein</topology>
    </subcellularLocation>
</comment>
<evidence type="ECO:0000256" key="1">
    <source>
        <dbReference type="ARBA" id="ARBA00004651"/>
    </source>
</evidence>
<evidence type="ECO:0000256" key="2">
    <source>
        <dbReference type="ARBA" id="ARBA00010735"/>
    </source>
</evidence>
<keyword evidence="4" id="KW-1003">Cell membrane</keyword>
<dbReference type="PANTHER" id="PTHR34979">
    <property type="entry name" value="INNER MEMBRANE PROTEIN YGAZ"/>
    <property type="match status" value="1"/>
</dbReference>
<feature type="transmembrane region" description="Helical" evidence="8">
    <location>
        <begin position="184"/>
        <end position="203"/>
    </location>
</feature>
<protein>
    <submittedName>
        <fullName evidence="9">Predicted branched-chain amino acid permease (Azaleucine resistance)</fullName>
    </submittedName>
</protein>
<feature type="transmembrane region" description="Helical" evidence="8">
    <location>
        <begin position="61"/>
        <end position="82"/>
    </location>
</feature>
<dbReference type="GO" id="GO:0005886">
    <property type="term" value="C:plasma membrane"/>
    <property type="evidence" value="ECO:0007669"/>
    <property type="project" value="UniProtKB-SubCell"/>
</dbReference>
<evidence type="ECO:0000256" key="8">
    <source>
        <dbReference type="SAM" id="Phobius"/>
    </source>
</evidence>
<evidence type="ECO:0000256" key="6">
    <source>
        <dbReference type="ARBA" id="ARBA00022989"/>
    </source>
</evidence>
<feature type="transmembrane region" description="Helical" evidence="8">
    <location>
        <begin position="160"/>
        <end position="177"/>
    </location>
</feature>
<sequence>MDWKQAYMFGLKGGLAIGLGYFPVSFTYGFMAVAGGLPVWVAVLVSLTNLTSAGQFAGTNLIFAGAGYVEIGLTVLIINLRYMLMSLSISQRIDQKMGTLKRLLFSYGITDETFVVASLERGTLRFPYLMGLITLPTVGWTLGTWTGASITGLLTPELRSAMGIALYGMFIALIIPPARKSRNVLIVICCAVAMNLFLRYIPVFSFVSAGFRIIIATVFGASIGAKFFPKDMPEEKEDRHAV</sequence>
<dbReference type="OrthoDB" id="3177005at2"/>
<dbReference type="Pfam" id="PF03591">
    <property type="entry name" value="AzlC"/>
    <property type="match status" value="1"/>
</dbReference>
<dbReference type="EMBL" id="FOIL01000043">
    <property type="protein sequence ID" value="SET78377.1"/>
    <property type="molecule type" value="Genomic_DNA"/>
</dbReference>
<keyword evidence="6 8" id="KW-1133">Transmembrane helix</keyword>
<evidence type="ECO:0000313" key="9">
    <source>
        <dbReference type="EMBL" id="SET78377.1"/>
    </source>
</evidence>
<keyword evidence="5 8" id="KW-0812">Transmembrane</keyword>
<dbReference type="AlphaFoldDB" id="A0A1I0H4C5"/>
<dbReference type="Proteomes" id="UP000199820">
    <property type="component" value="Unassembled WGS sequence"/>
</dbReference>
<evidence type="ECO:0000256" key="5">
    <source>
        <dbReference type="ARBA" id="ARBA00022692"/>
    </source>
</evidence>
<proteinExistence type="inferred from homology"/>